<accession>A0A0F9M7Z4</accession>
<name>A0A0F9M7Z4_9ZZZZ</name>
<organism evidence="2">
    <name type="scientific">marine sediment metagenome</name>
    <dbReference type="NCBI Taxonomy" id="412755"/>
    <lineage>
        <taxon>unclassified sequences</taxon>
        <taxon>metagenomes</taxon>
        <taxon>ecological metagenomes</taxon>
    </lineage>
</organism>
<dbReference type="EMBL" id="LAZR01006003">
    <property type="protein sequence ID" value="KKM95481.1"/>
    <property type="molecule type" value="Genomic_DNA"/>
</dbReference>
<sequence>MEEILATIREVREGGQRVANHYLSRGYVLLDVQGQARSRRIAPQDARQEGRQYYVQRQPVYVVGRPEGVEECEPPPRWRPPATAEAEAEATKP</sequence>
<gene>
    <name evidence="2" type="ORF">LCGC14_1187790</name>
</gene>
<protein>
    <submittedName>
        <fullName evidence="2">Uncharacterized protein</fullName>
    </submittedName>
</protein>
<proteinExistence type="predicted"/>
<reference evidence="2" key="1">
    <citation type="journal article" date="2015" name="Nature">
        <title>Complex archaea that bridge the gap between prokaryotes and eukaryotes.</title>
        <authorList>
            <person name="Spang A."/>
            <person name="Saw J.H."/>
            <person name="Jorgensen S.L."/>
            <person name="Zaremba-Niedzwiedzka K."/>
            <person name="Martijn J."/>
            <person name="Lind A.E."/>
            <person name="van Eijk R."/>
            <person name="Schleper C."/>
            <person name="Guy L."/>
            <person name="Ettema T.J."/>
        </authorList>
    </citation>
    <scope>NUCLEOTIDE SEQUENCE</scope>
</reference>
<evidence type="ECO:0000256" key="1">
    <source>
        <dbReference type="SAM" id="MobiDB-lite"/>
    </source>
</evidence>
<feature type="region of interest" description="Disordered" evidence="1">
    <location>
        <begin position="67"/>
        <end position="93"/>
    </location>
</feature>
<evidence type="ECO:0000313" key="2">
    <source>
        <dbReference type="EMBL" id="KKM95481.1"/>
    </source>
</evidence>
<comment type="caution">
    <text evidence="2">The sequence shown here is derived from an EMBL/GenBank/DDBJ whole genome shotgun (WGS) entry which is preliminary data.</text>
</comment>
<dbReference type="AlphaFoldDB" id="A0A0F9M7Z4"/>